<feature type="chain" id="PRO_5046853317" description="Intimal thickness related receptor IRP domain-containing protein" evidence="2">
    <location>
        <begin position="21"/>
        <end position="414"/>
    </location>
</feature>
<accession>A0ABR2I6V8</accession>
<dbReference type="Proteomes" id="UP001470230">
    <property type="component" value="Unassembled WGS sequence"/>
</dbReference>
<evidence type="ECO:0000313" key="3">
    <source>
        <dbReference type="EMBL" id="KAK8858262.1"/>
    </source>
</evidence>
<keyword evidence="1" id="KW-0472">Membrane</keyword>
<reference evidence="3 4" key="1">
    <citation type="submission" date="2024-04" db="EMBL/GenBank/DDBJ databases">
        <title>Tritrichomonas musculus Genome.</title>
        <authorList>
            <person name="Alves-Ferreira E."/>
            <person name="Grigg M."/>
            <person name="Lorenzi H."/>
            <person name="Galac M."/>
        </authorList>
    </citation>
    <scope>NUCLEOTIDE SEQUENCE [LARGE SCALE GENOMIC DNA]</scope>
    <source>
        <strain evidence="3 4">EAF2021</strain>
    </source>
</reference>
<evidence type="ECO:0008006" key="5">
    <source>
        <dbReference type="Google" id="ProtNLM"/>
    </source>
</evidence>
<feature type="transmembrane region" description="Helical" evidence="1">
    <location>
        <begin position="142"/>
        <end position="160"/>
    </location>
</feature>
<feature type="transmembrane region" description="Helical" evidence="1">
    <location>
        <begin position="335"/>
        <end position="352"/>
    </location>
</feature>
<evidence type="ECO:0000313" key="4">
    <source>
        <dbReference type="Proteomes" id="UP001470230"/>
    </source>
</evidence>
<feature type="transmembrane region" description="Helical" evidence="1">
    <location>
        <begin position="203"/>
        <end position="225"/>
    </location>
</feature>
<feature type="transmembrane region" description="Helical" evidence="1">
    <location>
        <begin position="237"/>
        <end position="260"/>
    </location>
</feature>
<evidence type="ECO:0000256" key="1">
    <source>
        <dbReference type="SAM" id="Phobius"/>
    </source>
</evidence>
<comment type="caution">
    <text evidence="3">The sequence shown here is derived from an EMBL/GenBank/DDBJ whole genome shotgun (WGS) entry which is preliminary data.</text>
</comment>
<feature type="signal peptide" evidence="2">
    <location>
        <begin position="1"/>
        <end position="20"/>
    </location>
</feature>
<gene>
    <name evidence="3" type="ORF">M9Y10_013363</name>
</gene>
<feature type="transmembrane region" description="Helical" evidence="1">
    <location>
        <begin position="172"/>
        <end position="191"/>
    </location>
</feature>
<protein>
    <recommendedName>
        <fullName evidence="5">Intimal thickness related receptor IRP domain-containing protein</fullName>
    </recommendedName>
</protein>
<feature type="transmembrane region" description="Helical" evidence="1">
    <location>
        <begin position="280"/>
        <end position="300"/>
    </location>
</feature>
<sequence>MILFLFFLLYKRSYVIQTWGEKAILDQFGFLKGSQFHFNFTQVNAKYLFVSLCTYREYRRLSKKKTICKLPEEDFPKISAFIPVVNQMATFFGNISQPDVLYPVFSVCDHRHAKFRLNYIFKQNDKLLLDSRMIPSLKLKPISLSIFSILGIIWVVNWILNRKVKNSLHSRFSLSILFSILHLFFQTLELYTMARSDSRTIIFYFRILSEMLQLLFIYMMILMISNGICSIHLELPFINLFECFAISFVVAVPSSFFHFFDYSDVARSSNLRLDAPRTAFKFECFSIFIALRLYFLLKYIQLFNISVELFFKDNILIELDEIEKKTKEFRRFKKHFSHILFYLIFLFVNMSLDDFRIVRYWISQLSQDSAILLILCESGWISRLQSVALVIEAENLENRNGIRWEQMRLEDMHK</sequence>
<keyword evidence="2" id="KW-0732">Signal</keyword>
<organism evidence="3 4">
    <name type="scientific">Tritrichomonas musculus</name>
    <dbReference type="NCBI Taxonomy" id="1915356"/>
    <lineage>
        <taxon>Eukaryota</taxon>
        <taxon>Metamonada</taxon>
        <taxon>Parabasalia</taxon>
        <taxon>Tritrichomonadida</taxon>
        <taxon>Tritrichomonadidae</taxon>
        <taxon>Tritrichomonas</taxon>
    </lineage>
</organism>
<dbReference type="EMBL" id="JAPFFF010000019">
    <property type="protein sequence ID" value="KAK8858262.1"/>
    <property type="molecule type" value="Genomic_DNA"/>
</dbReference>
<evidence type="ECO:0000256" key="2">
    <source>
        <dbReference type="SAM" id="SignalP"/>
    </source>
</evidence>
<name>A0ABR2I6V8_9EUKA</name>
<proteinExistence type="predicted"/>
<keyword evidence="1" id="KW-1133">Transmembrane helix</keyword>
<keyword evidence="4" id="KW-1185">Reference proteome</keyword>
<keyword evidence="1" id="KW-0812">Transmembrane</keyword>